<dbReference type="GO" id="GO:0016301">
    <property type="term" value="F:kinase activity"/>
    <property type="evidence" value="ECO:0007669"/>
    <property type="project" value="UniProtKB-KW"/>
</dbReference>
<dbReference type="SUPFAM" id="SSF53067">
    <property type="entry name" value="Actin-like ATPase domain"/>
    <property type="match status" value="1"/>
</dbReference>
<keyword evidence="2" id="KW-0418">Kinase</keyword>
<dbReference type="RefSeq" id="WP_092896412.1">
    <property type="nucleotide sequence ID" value="NZ_FOKK01000005.1"/>
</dbReference>
<dbReference type="InterPro" id="IPR000600">
    <property type="entry name" value="ROK"/>
</dbReference>
<dbReference type="PANTHER" id="PTHR18964:SF149">
    <property type="entry name" value="BIFUNCTIONAL UDP-N-ACETYLGLUCOSAMINE 2-EPIMERASE_N-ACETYLMANNOSAMINE KINASE"/>
    <property type="match status" value="1"/>
</dbReference>
<protein>
    <submittedName>
        <fullName evidence="2">Glucokinase</fullName>
    </submittedName>
</protein>
<name>A0A1I0Z5J5_9BACT</name>
<dbReference type="STRING" id="237018.SAMN04489723_105258"/>
<gene>
    <name evidence="2" type="ORF">SAMN04489723_105258</name>
</gene>
<accession>A0A1I0Z5J5</accession>
<sequence length="284" mass="30532">MKLIGVDIGGSHISAAQVVLDNHHAEIANFHEADVDTYGSVERIISDWSEVIQRAKGDLIDVKIGIAMPGPYDYENGVSLIKDQGKMAALYQLSVKDLLAESLAIPASQIALTNDAEAFLSGESYAGAGKEFQNSIGITLGTGLGSAIKVHDVVKDAKLWTAPFRDGIAEDYIGTGWFKNYAQQKYNLQISGVKDLLAEGFDPKVSSELFTVFGRALGEFLFPYLIRLHTEGVILGGKISLAGDYYLPATKSYLETMGCPVSINVSELGEESALIGACMPFLDS</sequence>
<dbReference type="OrthoDB" id="49666at2"/>
<dbReference type="EMBL" id="FOKK01000005">
    <property type="protein sequence ID" value="SFB20627.1"/>
    <property type="molecule type" value="Genomic_DNA"/>
</dbReference>
<keyword evidence="2" id="KW-0808">Transferase</keyword>
<reference evidence="2 3" key="1">
    <citation type="submission" date="2016-10" db="EMBL/GenBank/DDBJ databases">
        <authorList>
            <person name="de Groot N.N."/>
        </authorList>
    </citation>
    <scope>NUCLEOTIDE SEQUENCE [LARGE SCALE GENOMIC DNA]</scope>
    <source>
        <strain evidence="2 3">DSM 23399</strain>
    </source>
</reference>
<evidence type="ECO:0000313" key="3">
    <source>
        <dbReference type="Proteomes" id="UP000198790"/>
    </source>
</evidence>
<evidence type="ECO:0000256" key="1">
    <source>
        <dbReference type="ARBA" id="ARBA00006479"/>
    </source>
</evidence>
<keyword evidence="3" id="KW-1185">Reference proteome</keyword>
<comment type="similarity">
    <text evidence="1">Belongs to the ROK (NagC/XylR) family.</text>
</comment>
<dbReference type="AlphaFoldDB" id="A0A1I0Z5J5"/>
<dbReference type="Pfam" id="PF00480">
    <property type="entry name" value="ROK"/>
    <property type="match status" value="1"/>
</dbReference>
<evidence type="ECO:0000313" key="2">
    <source>
        <dbReference type="EMBL" id="SFB20627.1"/>
    </source>
</evidence>
<dbReference type="InterPro" id="IPR043129">
    <property type="entry name" value="ATPase_NBD"/>
</dbReference>
<dbReference type="PANTHER" id="PTHR18964">
    <property type="entry name" value="ROK (REPRESSOR, ORF, KINASE) FAMILY"/>
    <property type="match status" value="1"/>
</dbReference>
<proteinExistence type="inferred from homology"/>
<organism evidence="2 3">
    <name type="scientific">Algoriphagus aquimarinus</name>
    <dbReference type="NCBI Taxonomy" id="237018"/>
    <lineage>
        <taxon>Bacteria</taxon>
        <taxon>Pseudomonadati</taxon>
        <taxon>Bacteroidota</taxon>
        <taxon>Cytophagia</taxon>
        <taxon>Cytophagales</taxon>
        <taxon>Cyclobacteriaceae</taxon>
        <taxon>Algoriphagus</taxon>
    </lineage>
</organism>
<dbReference type="Gene3D" id="3.30.420.40">
    <property type="match status" value="2"/>
</dbReference>
<dbReference type="Proteomes" id="UP000198790">
    <property type="component" value="Unassembled WGS sequence"/>
</dbReference>
<dbReference type="CDD" id="cd23763">
    <property type="entry name" value="ASKHA_ATPase_ROK"/>
    <property type="match status" value="1"/>
</dbReference>